<evidence type="ECO:0000256" key="3">
    <source>
        <dbReference type="PROSITE-ProRule" id="PRU00023"/>
    </source>
</evidence>
<dbReference type="SMART" id="SM00248">
    <property type="entry name" value="ANK"/>
    <property type="match status" value="9"/>
</dbReference>
<dbReference type="PROSITE" id="PS50297">
    <property type="entry name" value="ANK_REP_REGION"/>
    <property type="match status" value="1"/>
</dbReference>
<dbReference type="SUPFAM" id="SSF48403">
    <property type="entry name" value="Ankyrin repeat"/>
    <property type="match status" value="1"/>
</dbReference>
<dbReference type="EMBL" id="JAGPXF010000003">
    <property type="protein sequence ID" value="KAH7251441.1"/>
    <property type="molecule type" value="Genomic_DNA"/>
</dbReference>
<keyword evidence="1" id="KW-0677">Repeat</keyword>
<evidence type="ECO:0000313" key="4">
    <source>
        <dbReference type="EMBL" id="KAH7251441.1"/>
    </source>
</evidence>
<evidence type="ECO:0000256" key="1">
    <source>
        <dbReference type="ARBA" id="ARBA00022737"/>
    </source>
</evidence>
<dbReference type="AlphaFoldDB" id="A0A8K0S4D3"/>
<protein>
    <submittedName>
        <fullName evidence="4">Ankyrin repeat-containing domain protein</fullName>
    </submittedName>
</protein>
<evidence type="ECO:0000313" key="5">
    <source>
        <dbReference type="Proteomes" id="UP000813427"/>
    </source>
</evidence>
<dbReference type="InterPro" id="IPR002110">
    <property type="entry name" value="Ankyrin_rpt"/>
</dbReference>
<keyword evidence="5" id="KW-1185">Reference proteome</keyword>
<feature type="repeat" description="ANK" evidence="3">
    <location>
        <begin position="411"/>
        <end position="448"/>
    </location>
</feature>
<gene>
    <name evidence="4" type="ORF">BKA59DRAFT_452686</name>
</gene>
<dbReference type="PANTHER" id="PTHR24198:SF165">
    <property type="entry name" value="ANKYRIN REPEAT-CONTAINING PROTEIN-RELATED"/>
    <property type="match status" value="1"/>
</dbReference>
<reference evidence="4" key="1">
    <citation type="journal article" date="2021" name="Nat. Commun.">
        <title>Genetic determinants of endophytism in the Arabidopsis root mycobiome.</title>
        <authorList>
            <person name="Mesny F."/>
            <person name="Miyauchi S."/>
            <person name="Thiergart T."/>
            <person name="Pickel B."/>
            <person name="Atanasova L."/>
            <person name="Karlsson M."/>
            <person name="Huettel B."/>
            <person name="Barry K.W."/>
            <person name="Haridas S."/>
            <person name="Chen C."/>
            <person name="Bauer D."/>
            <person name="Andreopoulos W."/>
            <person name="Pangilinan J."/>
            <person name="LaButti K."/>
            <person name="Riley R."/>
            <person name="Lipzen A."/>
            <person name="Clum A."/>
            <person name="Drula E."/>
            <person name="Henrissat B."/>
            <person name="Kohler A."/>
            <person name="Grigoriev I.V."/>
            <person name="Martin F.M."/>
            <person name="Hacquard S."/>
        </authorList>
    </citation>
    <scope>NUCLEOTIDE SEQUENCE</scope>
    <source>
        <strain evidence="4">MPI-SDFR-AT-0068</strain>
    </source>
</reference>
<dbReference type="Pfam" id="PF12796">
    <property type="entry name" value="Ank_2"/>
    <property type="match status" value="1"/>
</dbReference>
<evidence type="ECO:0000256" key="2">
    <source>
        <dbReference type="ARBA" id="ARBA00023043"/>
    </source>
</evidence>
<dbReference type="PANTHER" id="PTHR24198">
    <property type="entry name" value="ANKYRIN REPEAT AND PROTEIN KINASE DOMAIN-CONTAINING PROTEIN"/>
    <property type="match status" value="1"/>
</dbReference>
<feature type="repeat" description="ANK" evidence="3">
    <location>
        <begin position="449"/>
        <end position="482"/>
    </location>
</feature>
<dbReference type="OrthoDB" id="823504at2759"/>
<dbReference type="Gene3D" id="1.25.40.20">
    <property type="entry name" value="Ankyrin repeat-containing domain"/>
    <property type="match status" value="1"/>
</dbReference>
<comment type="caution">
    <text evidence="4">The sequence shown here is derived from an EMBL/GenBank/DDBJ whole genome shotgun (WGS) entry which is preliminary data.</text>
</comment>
<dbReference type="GO" id="GO:0005737">
    <property type="term" value="C:cytoplasm"/>
    <property type="evidence" value="ECO:0007669"/>
    <property type="project" value="TreeGrafter"/>
</dbReference>
<proteinExistence type="predicted"/>
<keyword evidence="2 3" id="KW-0040">ANK repeat</keyword>
<name>A0A8K0S4D3_9HYPO</name>
<feature type="repeat" description="ANK" evidence="3">
    <location>
        <begin position="372"/>
        <end position="410"/>
    </location>
</feature>
<accession>A0A8K0S4D3</accession>
<dbReference type="InterPro" id="IPR036770">
    <property type="entry name" value="Ankyrin_rpt-contain_sf"/>
</dbReference>
<sequence>MDLSPLPRVESPYVEFTHDPYSRLHEELVEIEDVECDYTDYVLRSPMTMEYHDGSVLYENEHYRLLETIVDLDDVETLERYLNIAPRAIPSIWDIRYENLSLYEVCNYYLLAAVRGNLRVLQMLLARSTKPVDPTEQIRFKKRGVEMMNYAARWGCFEIVKFLLDSQAFNTSIHDLDYLGYTALASAADIYGTRDSDPLRREEVFPENNEAVMHLLLDRGAHASDVILPPNNRQGTSDTVLTLAAQWAGRDLIKRLIDCGADIHACIIQDPWMERRPSGWDYISDVNALFVACKHANLAGVKTLLECCNSADIDLVCYRDGRGSLPLHWAARNHLHEEARDIPIEERVQNITQVIEILLDIAPSTINTQDHDGNTPLHYVAEFFSRQGEQHTAIFEFLCSRGADSSIRNKKGKTPLHTLFSSNRFIEAGTGVIPVLISYGAEANDVDDAGNTSLHTAARNLLHLGAVSSLLEQGADAALRDAKQNSSVHIAAYGYGILRANGTRLPVDEKIRWQNDMLERMVEAGGIEMMSMLNAEGKTPLDICRERRDEWRNDSDVGKR</sequence>
<dbReference type="PROSITE" id="PS50088">
    <property type="entry name" value="ANK_REPEAT"/>
    <property type="match status" value="3"/>
</dbReference>
<dbReference type="Proteomes" id="UP000813427">
    <property type="component" value="Unassembled WGS sequence"/>
</dbReference>
<organism evidence="4 5">
    <name type="scientific">Fusarium tricinctum</name>
    <dbReference type="NCBI Taxonomy" id="61284"/>
    <lineage>
        <taxon>Eukaryota</taxon>
        <taxon>Fungi</taxon>
        <taxon>Dikarya</taxon>
        <taxon>Ascomycota</taxon>
        <taxon>Pezizomycotina</taxon>
        <taxon>Sordariomycetes</taxon>
        <taxon>Hypocreomycetidae</taxon>
        <taxon>Hypocreales</taxon>
        <taxon>Nectriaceae</taxon>
        <taxon>Fusarium</taxon>
        <taxon>Fusarium tricinctum species complex</taxon>
    </lineage>
</organism>